<dbReference type="Gene3D" id="1.10.10.10">
    <property type="entry name" value="Winged helix-like DNA-binding domain superfamily/Winged helix DNA-binding domain"/>
    <property type="match status" value="1"/>
</dbReference>
<keyword evidence="2 5" id="KW-0238">DNA-binding</keyword>
<dbReference type="SUPFAM" id="SSF46785">
    <property type="entry name" value="Winged helix' DNA-binding domain"/>
    <property type="match status" value="1"/>
</dbReference>
<dbReference type="Proteomes" id="UP000278440">
    <property type="component" value="Unassembled WGS sequence"/>
</dbReference>
<evidence type="ECO:0000256" key="2">
    <source>
        <dbReference type="ARBA" id="ARBA00023125"/>
    </source>
</evidence>
<dbReference type="Proteomes" id="UP000590811">
    <property type="component" value="Unassembled WGS sequence"/>
</dbReference>
<proteinExistence type="predicted"/>
<dbReference type="InterPro" id="IPR036388">
    <property type="entry name" value="WH-like_DNA-bd_sf"/>
</dbReference>
<evidence type="ECO:0000256" key="3">
    <source>
        <dbReference type="ARBA" id="ARBA00023163"/>
    </source>
</evidence>
<evidence type="ECO:0000313" key="8">
    <source>
        <dbReference type="Proteomes" id="UP000590811"/>
    </source>
</evidence>
<evidence type="ECO:0000313" key="7">
    <source>
        <dbReference type="Proteomes" id="UP000278440"/>
    </source>
</evidence>
<dbReference type="AlphaFoldDB" id="A0A495Y395"/>
<keyword evidence="3" id="KW-0804">Transcription</keyword>
<dbReference type="RefSeq" id="WP_121033014.1">
    <property type="nucleotide sequence ID" value="NZ_JACHVT010000002.1"/>
</dbReference>
<dbReference type="SUPFAM" id="SSF55718">
    <property type="entry name" value="SCP-like"/>
    <property type="match status" value="1"/>
</dbReference>
<keyword evidence="1" id="KW-0805">Transcription regulation</keyword>
<dbReference type="EMBL" id="RBXT01000001">
    <property type="protein sequence ID" value="RKT78658.1"/>
    <property type="molecule type" value="Genomic_DNA"/>
</dbReference>
<keyword evidence="7" id="KW-1185">Reference proteome</keyword>
<evidence type="ECO:0000313" key="6">
    <source>
        <dbReference type="EMBL" id="RKT78658.1"/>
    </source>
</evidence>
<comment type="caution">
    <text evidence="6">The sequence shown here is derived from an EMBL/GenBank/DDBJ whole genome shotgun (WGS) entry which is preliminary data.</text>
</comment>
<organism evidence="6 7">
    <name type="scientific">Terracoccus luteus</name>
    <dbReference type="NCBI Taxonomy" id="53356"/>
    <lineage>
        <taxon>Bacteria</taxon>
        <taxon>Bacillati</taxon>
        <taxon>Actinomycetota</taxon>
        <taxon>Actinomycetes</taxon>
        <taxon>Micrococcales</taxon>
        <taxon>Intrasporangiaceae</taxon>
        <taxon>Terracoccus</taxon>
    </lineage>
</organism>
<reference evidence="5 8" key="2">
    <citation type="submission" date="2020-08" db="EMBL/GenBank/DDBJ databases">
        <title>Genomic Encyclopedia of Type Strains, Phase IV (KMG-V): Genome sequencing to study the core and pangenomes of soil and plant-associated prokaryotes.</title>
        <authorList>
            <person name="Whitman W."/>
        </authorList>
    </citation>
    <scope>NUCLEOTIDE SEQUENCE [LARGE SCALE GENOMIC DNA]</scope>
    <source>
        <strain evidence="5 8">B3ACCR2</strain>
    </source>
</reference>
<name>A0A495Y395_9MICO</name>
<dbReference type="PANTHER" id="PTHR33204">
    <property type="entry name" value="TRANSCRIPTIONAL REGULATOR, MARR FAMILY"/>
    <property type="match status" value="1"/>
</dbReference>
<dbReference type="InterPro" id="IPR002577">
    <property type="entry name" value="HTH_HxlR"/>
</dbReference>
<dbReference type="PROSITE" id="PS51118">
    <property type="entry name" value="HTH_HXLR"/>
    <property type="match status" value="1"/>
</dbReference>
<dbReference type="OrthoDB" id="9792527at2"/>
<evidence type="ECO:0000259" key="4">
    <source>
        <dbReference type="PROSITE" id="PS51118"/>
    </source>
</evidence>
<sequence>MTRHDPGAGQYCPISRTLDVVGERWSLLIVRDLIVGTTRFNDLARGLPGLSRTLLSKRLRHLEKAGVVERSGSHYLLTPSGRALEPIVFGLAQWGAEWVFGDPTPAELDAALLVWWMHTRLDTSVLVGDRHVLHVRFVDDPRRFWILVDHGTPSVCMVDPGYPVSLTISSDVASLYAVWLGRLPLSAALRHRRVTLDGPTSTTRRLSELLRLSPVAPFVVPVA</sequence>
<evidence type="ECO:0000313" key="5">
    <source>
        <dbReference type="EMBL" id="MBB2985907.1"/>
    </source>
</evidence>
<gene>
    <name evidence="6" type="ORF">DFJ68_2107</name>
    <name evidence="5" type="ORF">FHW14_001056</name>
</gene>
<protein>
    <submittedName>
        <fullName evidence="5 6">HxlR family transcriptional regulator</fullName>
    </submittedName>
</protein>
<evidence type="ECO:0000256" key="1">
    <source>
        <dbReference type="ARBA" id="ARBA00023015"/>
    </source>
</evidence>
<dbReference type="EMBL" id="JACHVT010000002">
    <property type="protein sequence ID" value="MBB2985907.1"/>
    <property type="molecule type" value="Genomic_DNA"/>
</dbReference>
<dbReference type="InterPro" id="IPR011991">
    <property type="entry name" value="ArsR-like_HTH"/>
</dbReference>
<accession>A0A495Y395</accession>
<dbReference type="GO" id="GO:0003677">
    <property type="term" value="F:DNA binding"/>
    <property type="evidence" value="ECO:0007669"/>
    <property type="project" value="UniProtKB-KW"/>
</dbReference>
<reference evidence="6 7" key="1">
    <citation type="submission" date="2018-10" db="EMBL/GenBank/DDBJ databases">
        <title>Sequencing the genomes of 1000 actinobacteria strains.</title>
        <authorList>
            <person name="Klenk H.-P."/>
        </authorList>
    </citation>
    <scope>NUCLEOTIDE SEQUENCE [LARGE SCALE GENOMIC DNA]</scope>
    <source>
        <strain evidence="6 7">DSM 44267</strain>
    </source>
</reference>
<dbReference type="InterPro" id="IPR036390">
    <property type="entry name" value="WH_DNA-bd_sf"/>
</dbReference>
<dbReference type="InterPro" id="IPR036527">
    <property type="entry name" value="SCP2_sterol-bd_dom_sf"/>
</dbReference>
<feature type="domain" description="HTH hxlR-type" evidence="4">
    <location>
        <begin position="12"/>
        <end position="103"/>
    </location>
</feature>
<dbReference type="CDD" id="cd00090">
    <property type="entry name" value="HTH_ARSR"/>
    <property type="match status" value="1"/>
</dbReference>
<dbReference type="PANTHER" id="PTHR33204:SF18">
    <property type="entry name" value="TRANSCRIPTIONAL REGULATORY PROTEIN"/>
    <property type="match status" value="1"/>
</dbReference>
<dbReference type="Pfam" id="PF01638">
    <property type="entry name" value="HxlR"/>
    <property type="match status" value="1"/>
</dbReference>